<evidence type="ECO:0000313" key="2">
    <source>
        <dbReference type="Proteomes" id="UP000503448"/>
    </source>
</evidence>
<dbReference type="KEGG" id="vg:65102287"/>
<protein>
    <submittedName>
        <fullName evidence="1">ORF39</fullName>
    </submittedName>
</protein>
<proteinExistence type="predicted"/>
<name>A0A346TPX7_9ABAC</name>
<dbReference type="EMBL" id="MH320559">
    <property type="protein sequence ID" value="AXU41637.1"/>
    <property type="molecule type" value="Genomic_DNA"/>
</dbReference>
<dbReference type="RefSeq" id="YP_010087040.1">
    <property type="nucleotide sequence ID" value="NC_055502.1"/>
</dbReference>
<organism evidence="1 2">
    <name type="scientific">Spodoptera eridania nucleopolyhedrovirus</name>
    <dbReference type="NCBI Taxonomy" id="2315721"/>
    <lineage>
        <taxon>Viruses</taxon>
        <taxon>Viruses incertae sedis</taxon>
        <taxon>Naldaviricetes</taxon>
        <taxon>Lefavirales</taxon>
        <taxon>Baculoviridae</taxon>
        <taxon>Alphabaculovirus</taxon>
        <taxon>Alphabaculovirus speridaniae</taxon>
    </lineage>
</organism>
<reference evidence="1 2" key="1">
    <citation type="submission" date="2018-05" db="EMBL/GenBank/DDBJ databases">
        <title>The complete genome sequence of an alphabaculovirus isolated from the southern armyworm, Spodoptera eridania.</title>
        <authorList>
            <person name="Harrison R.L."/>
            <person name="Rowley D.L."/>
        </authorList>
    </citation>
    <scope>NUCLEOTIDE SEQUENCE [LARGE SCALE GENOMIC DNA]</scope>
    <source>
        <strain evidence="1">251</strain>
    </source>
</reference>
<dbReference type="GeneID" id="65102287"/>
<dbReference type="PROSITE" id="PS51257">
    <property type="entry name" value="PROKAR_LIPOPROTEIN"/>
    <property type="match status" value="1"/>
</dbReference>
<sequence>MGRARTVATAKSRNETICTTILMFTVSCLNVDLIFKTPLSSFIPTTKVVDE</sequence>
<accession>A0A346TPX7</accession>
<keyword evidence="2" id="KW-1185">Reference proteome</keyword>
<dbReference type="Proteomes" id="UP000503448">
    <property type="component" value="Segment"/>
</dbReference>
<evidence type="ECO:0000313" key="1">
    <source>
        <dbReference type="EMBL" id="AXU41637.1"/>
    </source>
</evidence>